<feature type="coiled-coil region" evidence="3">
    <location>
        <begin position="209"/>
        <end position="346"/>
    </location>
</feature>
<evidence type="ECO:0000256" key="1">
    <source>
        <dbReference type="ARBA" id="ARBA00008535"/>
    </source>
</evidence>
<evidence type="ECO:0000259" key="4">
    <source>
        <dbReference type="Pfam" id="PF04548"/>
    </source>
</evidence>
<proteinExistence type="inferred from homology"/>
<reference evidence="5" key="1">
    <citation type="submission" date="2021-02" db="EMBL/GenBank/DDBJ databases">
        <authorList>
            <person name="Nowell W R."/>
        </authorList>
    </citation>
    <scope>NUCLEOTIDE SEQUENCE</scope>
</reference>
<name>A0A814VH73_9BILA</name>
<gene>
    <name evidence="5" type="ORF">JYZ213_LOCUS26178</name>
</gene>
<sequence>MATHSELAKEMHRNLANPDEQFGLIILGNSGVGKSFLANILLGREEFVHKFSSSSITHATEFVEINIGYYKLAIFNIPGLIEAAQERIDLNKKEIDRAFALRPNSIVIFVFGHQGGRMRDEDIAAFNAINTAYPFKRESLILVINGIPKKRPNDYEGSTLVLLQQLLHGVTVNNKNICFLDQIDEDKPADKQYLKEKLLQIIVEYSPSKHEKQQEIETLLDHLNHARTEINAQQKQFKEEREKFLEQINDSQRVLSETIANHQSETQSFQRAIEKQEQMIAEHKKNFDEATQNYQNELQRVRKEAEGSQRIYDLLIEDRKATQEQIRAAQEANNQLQSKLIEFASRPPPAPRVIYEDSDDSGCIIS</sequence>
<evidence type="ECO:0000313" key="5">
    <source>
        <dbReference type="EMBL" id="CAF1188136.1"/>
    </source>
</evidence>
<keyword evidence="2" id="KW-0547">Nucleotide-binding</keyword>
<dbReference type="GO" id="GO:0005525">
    <property type="term" value="F:GTP binding"/>
    <property type="evidence" value="ECO:0007669"/>
    <property type="project" value="InterPro"/>
</dbReference>
<feature type="domain" description="AIG1-type G" evidence="4">
    <location>
        <begin position="24"/>
        <end position="168"/>
    </location>
</feature>
<evidence type="ECO:0000313" key="6">
    <source>
        <dbReference type="Proteomes" id="UP000663845"/>
    </source>
</evidence>
<evidence type="ECO:0000256" key="3">
    <source>
        <dbReference type="SAM" id="Coils"/>
    </source>
</evidence>
<dbReference type="Proteomes" id="UP000663845">
    <property type="component" value="Unassembled WGS sequence"/>
</dbReference>
<organism evidence="5 6">
    <name type="scientific">Adineta steineri</name>
    <dbReference type="NCBI Taxonomy" id="433720"/>
    <lineage>
        <taxon>Eukaryota</taxon>
        <taxon>Metazoa</taxon>
        <taxon>Spiralia</taxon>
        <taxon>Gnathifera</taxon>
        <taxon>Rotifera</taxon>
        <taxon>Eurotatoria</taxon>
        <taxon>Bdelloidea</taxon>
        <taxon>Adinetida</taxon>
        <taxon>Adinetidae</taxon>
        <taxon>Adineta</taxon>
    </lineage>
</organism>
<accession>A0A814VH73</accession>
<evidence type="ECO:0000256" key="2">
    <source>
        <dbReference type="ARBA" id="ARBA00022741"/>
    </source>
</evidence>
<dbReference type="InterPro" id="IPR027417">
    <property type="entry name" value="P-loop_NTPase"/>
</dbReference>
<dbReference type="EMBL" id="CAJNOG010000345">
    <property type="protein sequence ID" value="CAF1188136.1"/>
    <property type="molecule type" value="Genomic_DNA"/>
</dbReference>
<dbReference type="Pfam" id="PF04548">
    <property type="entry name" value="AIG1"/>
    <property type="match status" value="1"/>
</dbReference>
<dbReference type="Gene3D" id="3.40.50.300">
    <property type="entry name" value="P-loop containing nucleotide triphosphate hydrolases"/>
    <property type="match status" value="1"/>
</dbReference>
<dbReference type="AlphaFoldDB" id="A0A814VH73"/>
<comment type="similarity">
    <text evidence="1">Belongs to the TRAFAC class TrmE-Era-EngA-EngB-Septin-like GTPase superfamily. AIG1/Toc34/Toc159-like paraseptin GTPase family. IAN subfamily.</text>
</comment>
<protein>
    <recommendedName>
        <fullName evidence="4">AIG1-type G domain-containing protein</fullName>
    </recommendedName>
</protein>
<dbReference type="SUPFAM" id="SSF52540">
    <property type="entry name" value="P-loop containing nucleoside triphosphate hydrolases"/>
    <property type="match status" value="1"/>
</dbReference>
<dbReference type="InterPro" id="IPR006703">
    <property type="entry name" value="G_AIG1"/>
</dbReference>
<keyword evidence="3" id="KW-0175">Coiled coil</keyword>
<comment type="caution">
    <text evidence="5">The sequence shown here is derived from an EMBL/GenBank/DDBJ whole genome shotgun (WGS) entry which is preliminary data.</text>
</comment>